<feature type="transmembrane region" description="Helical" evidence="8">
    <location>
        <begin position="40"/>
        <end position="63"/>
    </location>
</feature>
<dbReference type="PRINTS" id="PR00344">
    <property type="entry name" value="BCTRLSENSOR"/>
</dbReference>
<keyword evidence="8" id="KW-0472">Membrane</keyword>
<comment type="caution">
    <text evidence="10">The sequence shown here is derived from an EMBL/GenBank/DDBJ whole genome shotgun (WGS) entry which is preliminary data.</text>
</comment>
<keyword evidence="8" id="KW-0812">Transmembrane</keyword>
<keyword evidence="7" id="KW-0902">Two-component regulatory system</keyword>
<dbReference type="GO" id="GO:0000160">
    <property type="term" value="P:phosphorelay signal transduction system"/>
    <property type="evidence" value="ECO:0007669"/>
    <property type="project" value="UniProtKB-KW"/>
</dbReference>
<evidence type="ECO:0000256" key="4">
    <source>
        <dbReference type="ARBA" id="ARBA00022741"/>
    </source>
</evidence>
<comment type="catalytic activity">
    <reaction evidence="1">
        <text>ATP + protein L-histidine = ADP + protein N-phospho-L-histidine.</text>
        <dbReference type="EC" id="2.7.13.3"/>
    </reaction>
</comment>
<feature type="domain" description="Histidine kinase" evidence="9">
    <location>
        <begin position="440"/>
        <end position="622"/>
    </location>
</feature>
<keyword evidence="3" id="KW-0808">Transferase</keyword>
<dbReference type="CDD" id="cd12914">
    <property type="entry name" value="PDC1_DGC_like"/>
    <property type="match status" value="1"/>
</dbReference>
<keyword evidence="4" id="KW-0547">Nucleotide-binding</keyword>
<evidence type="ECO:0000256" key="2">
    <source>
        <dbReference type="ARBA" id="ARBA00012438"/>
    </source>
</evidence>
<reference evidence="10 11" key="1">
    <citation type="submission" date="2015-01" db="EMBL/GenBank/DDBJ databases">
        <title>Draft Genome Sequence of the Biocontrol and Plant Growth-Promoting Rhizobacteria (PGPR) Pseudomonas fluorescens UM270.</title>
        <authorList>
            <person name="Hernandez-Salmeron J.E."/>
            <person name="Santoyo G."/>
            <person name="Moreno-Hagelsieb G."/>
            <person name="Hernandez-Leon R."/>
        </authorList>
    </citation>
    <scope>NUCLEOTIDE SEQUENCE [LARGE SCALE GENOMIC DNA]</scope>
    <source>
        <strain evidence="10 11">UM270</strain>
    </source>
</reference>
<keyword evidence="8" id="KW-1133">Transmembrane helix</keyword>
<evidence type="ECO:0000256" key="8">
    <source>
        <dbReference type="SAM" id="Phobius"/>
    </source>
</evidence>
<dbReference type="SMART" id="SM00387">
    <property type="entry name" value="HATPase_c"/>
    <property type="match status" value="1"/>
</dbReference>
<evidence type="ECO:0000256" key="1">
    <source>
        <dbReference type="ARBA" id="ARBA00000085"/>
    </source>
</evidence>
<evidence type="ECO:0000259" key="9">
    <source>
        <dbReference type="PROSITE" id="PS50109"/>
    </source>
</evidence>
<feature type="transmembrane region" description="Helical" evidence="8">
    <location>
        <begin position="310"/>
        <end position="329"/>
    </location>
</feature>
<keyword evidence="6" id="KW-0067">ATP-binding</keyword>
<dbReference type="RefSeq" id="WP_042732799.1">
    <property type="nucleotide sequence ID" value="NZ_JXNZ01000439.1"/>
</dbReference>
<name>A0A0D0NAC2_PSEFL</name>
<accession>A0A0D0NAC2</accession>
<dbReference type="CDD" id="cd12915">
    <property type="entry name" value="PDC2_DGC_like"/>
    <property type="match status" value="1"/>
</dbReference>
<evidence type="ECO:0000256" key="3">
    <source>
        <dbReference type="ARBA" id="ARBA00022679"/>
    </source>
</evidence>
<dbReference type="Pfam" id="PF02518">
    <property type="entry name" value="HATPase_c"/>
    <property type="match status" value="1"/>
</dbReference>
<evidence type="ECO:0000256" key="6">
    <source>
        <dbReference type="ARBA" id="ARBA00022840"/>
    </source>
</evidence>
<dbReference type="InterPro" id="IPR003594">
    <property type="entry name" value="HATPase_dom"/>
</dbReference>
<gene>
    <name evidence="10" type="ORF">RL74_26670</name>
</gene>
<dbReference type="GO" id="GO:0005524">
    <property type="term" value="F:ATP binding"/>
    <property type="evidence" value="ECO:0007669"/>
    <property type="project" value="UniProtKB-KW"/>
</dbReference>
<keyword evidence="5 10" id="KW-0418">Kinase</keyword>
<dbReference type="Proteomes" id="UP000032101">
    <property type="component" value="Unassembled WGS sequence"/>
</dbReference>
<evidence type="ECO:0000256" key="7">
    <source>
        <dbReference type="ARBA" id="ARBA00023012"/>
    </source>
</evidence>
<dbReference type="Gene3D" id="3.30.450.20">
    <property type="entry name" value="PAS domain"/>
    <property type="match status" value="2"/>
</dbReference>
<protein>
    <recommendedName>
        <fullName evidence="2">histidine kinase</fullName>
        <ecNumber evidence="2">2.7.13.3</ecNumber>
    </recommendedName>
</protein>
<dbReference type="InterPro" id="IPR004358">
    <property type="entry name" value="Sig_transdc_His_kin-like_C"/>
</dbReference>
<dbReference type="PANTHER" id="PTHR43065">
    <property type="entry name" value="SENSOR HISTIDINE KINASE"/>
    <property type="match status" value="1"/>
</dbReference>
<evidence type="ECO:0000313" key="10">
    <source>
        <dbReference type="EMBL" id="KIQ56311.1"/>
    </source>
</evidence>
<dbReference type="PROSITE" id="PS50109">
    <property type="entry name" value="HIS_KIN"/>
    <property type="match status" value="1"/>
</dbReference>
<dbReference type="PANTHER" id="PTHR43065:SF46">
    <property type="entry name" value="C4-DICARBOXYLATE TRANSPORT SENSOR PROTEIN DCTB"/>
    <property type="match status" value="1"/>
</dbReference>
<dbReference type="EMBL" id="JXNZ01000439">
    <property type="protein sequence ID" value="KIQ56311.1"/>
    <property type="molecule type" value="Genomic_DNA"/>
</dbReference>
<dbReference type="InterPro" id="IPR036890">
    <property type="entry name" value="HATPase_C_sf"/>
</dbReference>
<dbReference type="InterPro" id="IPR005467">
    <property type="entry name" value="His_kinase_dom"/>
</dbReference>
<organism evidence="10 11">
    <name type="scientific">Pseudomonas fluorescens</name>
    <dbReference type="NCBI Taxonomy" id="294"/>
    <lineage>
        <taxon>Bacteria</taxon>
        <taxon>Pseudomonadati</taxon>
        <taxon>Pseudomonadota</taxon>
        <taxon>Gammaproteobacteria</taxon>
        <taxon>Pseudomonadales</taxon>
        <taxon>Pseudomonadaceae</taxon>
        <taxon>Pseudomonas</taxon>
    </lineage>
</organism>
<dbReference type="SUPFAM" id="SSF55874">
    <property type="entry name" value="ATPase domain of HSP90 chaperone/DNA topoisomerase II/histidine kinase"/>
    <property type="match status" value="1"/>
</dbReference>
<dbReference type="OrthoDB" id="149796at2"/>
<dbReference type="EC" id="2.7.13.3" evidence="2"/>
<dbReference type="Gene3D" id="3.30.565.10">
    <property type="entry name" value="Histidine kinase-like ATPase, C-terminal domain"/>
    <property type="match status" value="1"/>
</dbReference>
<sequence length="629" mass="68827">MSFQRPDGLRLASGIARSAETVSQAMGRVLRRGLGHAKEAYVLFPLLAVFLLLAIWLTTLYLITSELTRARHNAAAVSLEVSATYEAQMLRAVHEIDQTLKLVKYTYEAEGQRNPLPRLKERALLPPSLLFDVSVIDADARLVASTRANETEVVDDADDLRTLRRDDTLLISRPWRNPLNGEWRLRFSRRLSSADGGFAGVARVEVDANYFVSSYDASKLGEQGVFGLLGTDGVFRVRRTGETVQAGDTVDYAALVPDTEDTQALLLTNDWDGVRRYTSARQLYDLPLAVIVGLSEQEQLAAVTQQAQTYVWRAAAGSLVLMFLVVLLSRMSWQLAQSRLRTAEAQTQLVAVARQAGMAEIATNVLHNVGNVLNSVNVCAEVLTQKLRTSKALGLGKAMQLMNQHTEDLGHFISQDEKGRLLPGYLNQVVEALAVEQKSMAEELEQLTKSIDHIKEVVAAQQSYSGASSLRETVQVQQLIEDALRMNAGVLTTRHVTVQKAFTGLPAVELDKHRVLMILVNLIKNAGNAMVDMADRPPVITLQGELNTEQTLIIRVIDNGEGIAEDNLTRIFAHGFTTRKDGHGFGLHSCVLAAMEMGGALKVQSAGPGQGATFTLELPTRPSGPTGRA</sequence>
<dbReference type="AlphaFoldDB" id="A0A0D0NAC2"/>
<evidence type="ECO:0000256" key="5">
    <source>
        <dbReference type="ARBA" id="ARBA00022777"/>
    </source>
</evidence>
<evidence type="ECO:0000313" key="11">
    <source>
        <dbReference type="Proteomes" id="UP000032101"/>
    </source>
</evidence>
<dbReference type="PATRIC" id="fig|294.124.peg.5524"/>
<proteinExistence type="predicted"/>
<dbReference type="GO" id="GO:0004673">
    <property type="term" value="F:protein histidine kinase activity"/>
    <property type="evidence" value="ECO:0007669"/>
    <property type="project" value="UniProtKB-EC"/>
</dbReference>